<dbReference type="CDD" id="cd10549">
    <property type="entry name" value="MtMvhB_like"/>
    <property type="match status" value="1"/>
</dbReference>
<evidence type="ECO:0000256" key="8">
    <source>
        <dbReference type="ARBA" id="ARBA00023014"/>
    </source>
</evidence>
<dbReference type="InterPro" id="IPR017900">
    <property type="entry name" value="4Fe4S_Fe_S_CS"/>
</dbReference>
<keyword evidence="10" id="KW-1003">Cell membrane</keyword>
<keyword evidence="7 10" id="KW-0408">Iron</keyword>
<keyword evidence="4 10" id="KW-0677">Repeat</keyword>
<dbReference type="PROSITE" id="PS00198">
    <property type="entry name" value="4FE4S_FER_1"/>
    <property type="match status" value="2"/>
</dbReference>
<dbReference type="PANTHER" id="PTHR43560:SF1">
    <property type="entry name" value="ION-TRANSLOCATING OXIDOREDUCTASE COMPLEX SUBUNIT B"/>
    <property type="match status" value="1"/>
</dbReference>
<feature type="domain" description="4Fe-4S ferredoxin-type" evidence="12">
    <location>
        <begin position="161"/>
        <end position="190"/>
    </location>
</feature>
<feature type="domain" description="4Fe-4S ferredoxin-type" evidence="12">
    <location>
        <begin position="206"/>
        <end position="236"/>
    </location>
</feature>
<dbReference type="EC" id="7.-.-.-" evidence="10"/>
<evidence type="ECO:0000256" key="4">
    <source>
        <dbReference type="ARBA" id="ARBA00022737"/>
    </source>
</evidence>
<evidence type="ECO:0000256" key="5">
    <source>
        <dbReference type="ARBA" id="ARBA00022967"/>
    </source>
</evidence>
<dbReference type="KEGG" id="bhc:JFL75_02800"/>
<dbReference type="PROSITE" id="PS51656">
    <property type="entry name" value="4FE4S"/>
    <property type="match status" value="1"/>
</dbReference>
<feature type="region of interest" description="Disordered" evidence="11">
    <location>
        <begin position="272"/>
        <end position="295"/>
    </location>
</feature>
<feature type="binding site" evidence="10">
    <location>
        <position position="146"/>
    </location>
    <ligand>
        <name>[4Fe-4S] cluster</name>
        <dbReference type="ChEBI" id="CHEBI:49883"/>
        <label>2</label>
    </ligand>
</feature>
<keyword evidence="2 10" id="KW-0004">4Fe-4S</keyword>
<dbReference type="EMBL" id="CP067089">
    <property type="protein sequence ID" value="QQO09855.1"/>
    <property type="molecule type" value="Genomic_DNA"/>
</dbReference>
<proteinExistence type="inferred from homology"/>
<dbReference type="Gene3D" id="1.10.15.40">
    <property type="entry name" value="Electron transport complex subunit B, putative Fe-S cluster"/>
    <property type="match status" value="1"/>
</dbReference>
<evidence type="ECO:0000313" key="15">
    <source>
        <dbReference type="Proteomes" id="UP000595917"/>
    </source>
</evidence>
<feature type="binding site" evidence="10">
    <location>
        <position position="180"/>
    </location>
    <ligand>
        <name>[4Fe-4S] cluster</name>
        <dbReference type="ChEBI" id="CHEBI:49883"/>
        <label>2</label>
    </ligand>
</feature>
<feature type="binding site" evidence="10">
    <location>
        <position position="176"/>
    </location>
    <ligand>
        <name>[4Fe-4S] cluster</name>
        <dbReference type="ChEBI" id="CHEBI:49883"/>
        <label>3</label>
    </ligand>
</feature>
<dbReference type="AlphaFoldDB" id="A0A7T7XNZ6"/>
<feature type="binding site" evidence="10">
    <location>
        <position position="52"/>
    </location>
    <ligand>
        <name>[4Fe-4S] cluster</name>
        <dbReference type="ChEBI" id="CHEBI:49883"/>
        <label>1</label>
    </ligand>
</feature>
<accession>A0A7T7XNZ6</accession>
<dbReference type="Proteomes" id="UP000595917">
    <property type="component" value="Chromosome"/>
</dbReference>
<evidence type="ECO:0000313" key="14">
    <source>
        <dbReference type="EMBL" id="QQO09855.1"/>
    </source>
</evidence>
<comment type="caution">
    <text evidence="10">Lacks conserved residue(s) required for the propagation of feature annotation.</text>
</comment>
<dbReference type="GO" id="GO:0022900">
    <property type="term" value="P:electron transport chain"/>
    <property type="evidence" value="ECO:0007669"/>
    <property type="project" value="UniProtKB-UniRule"/>
</dbReference>
<comment type="subcellular location">
    <subcellularLocation>
        <location evidence="10">Cell membrane</location>
    </subcellularLocation>
</comment>
<dbReference type="SUPFAM" id="SSF54862">
    <property type="entry name" value="4Fe-4S ferredoxins"/>
    <property type="match status" value="2"/>
</dbReference>
<dbReference type="GO" id="GO:0051539">
    <property type="term" value="F:4 iron, 4 sulfur cluster binding"/>
    <property type="evidence" value="ECO:0007669"/>
    <property type="project" value="UniProtKB-UniRule"/>
</dbReference>
<feature type="binding site" evidence="10">
    <location>
        <position position="57"/>
    </location>
    <ligand>
        <name>[4Fe-4S] cluster</name>
        <dbReference type="ChEBI" id="CHEBI:49883"/>
        <label>1</label>
    </ligand>
</feature>
<gene>
    <name evidence="10" type="primary">rnfB</name>
    <name evidence="14" type="ORF">JFL75_02800</name>
</gene>
<feature type="binding site" evidence="10">
    <location>
        <position position="49"/>
    </location>
    <ligand>
        <name>[4Fe-4S] cluster</name>
        <dbReference type="ChEBI" id="CHEBI:49883"/>
        <label>1</label>
    </ligand>
</feature>
<dbReference type="PROSITE" id="PS51379">
    <property type="entry name" value="4FE4S_FER_2"/>
    <property type="match status" value="4"/>
</dbReference>
<evidence type="ECO:0000256" key="2">
    <source>
        <dbReference type="ARBA" id="ARBA00022485"/>
    </source>
</evidence>
<dbReference type="InterPro" id="IPR017896">
    <property type="entry name" value="4Fe4S_Fe-S-bd"/>
</dbReference>
<feature type="region of interest" description="Hydrophobic" evidence="10">
    <location>
        <begin position="1"/>
        <end position="26"/>
    </location>
</feature>
<evidence type="ECO:0000259" key="13">
    <source>
        <dbReference type="PROSITE" id="PS51656"/>
    </source>
</evidence>
<comment type="subunit">
    <text evidence="10">The complex is composed of six subunits: RnfA, RnfB, RnfC, RnfD, RnfE and RnfG.</text>
</comment>
<evidence type="ECO:0000259" key="12">
    <source>
        <dbReference type="PROSITE" id="PS51379"/>
    </source>
</evidence>
<dbReference type="InterPro" id="IPR050395">
    <property type="entry name" value="4Fe4S_Ferredoxin_RnfB"/>
</dbReference>
<keyword evidence="6 10" id="KW-0249">Electron transport</keyword>
<keyword evidence="5 10" id="KW-1278">Translocase</keyword>
<dbReference type="Pfam" id="PF12837">
    <property type="entry name" value="Fer4_6"/>
    <property type="match status" value="1"/>
</dbReference>
<dbReference type="RefSeq" id="WP_215627159.1">
    <property type="nucleotide sequence ID" value="NZ_CP067089.2"/>
</dbReference>
<evidence type="ECO:0000256" key="10">
    <source>
        <dbReference type="HAMAP-Rule" id="MF_00463"/>
    </source>
</evidence>
<comment type="function">
    <text evidence="10">Part of a membrane-bound complex that couples electron transfer with translocation of ions across the membrane.</text>
</comment>
<keyword evidence="9 10" id="KW-0472">Membrane</keyword>
<evidence type="ECO:0000256" key="11">
    <source>
        <dbReference type="SAM" id="MobiDB-lite"/>
    </source>
</evidence>
<comment type="similarity">
    <text evidence="10">Belongs to the 4Fe4S bacterial-type ferredoxin family. RnfB subfamily.</text>
</comment>
<feature type="binding site" evidence="10">
    <location>
        <position position="140"/>
    </location>
    <ligand>
        <name>[4Fe-4S] cluster</name>
        <dbReference type="ChEBI" id="CHEBI:49883"/>
        <label>2</label>
    </ligand>
</feature>
<evidence type="ECO:0000256" key="7">
    <source>
        <dbReference type="ARBA" id="ARBA00023004"/>
    </source>
</evidence>
<organism evidence="14 15">
    <name type="scientific">Breznakiella homolactica</name>
    <dbReference type="NCBI Taxonomy" id="2798577"/>
    <lineage>
        <taxon>Bacteria</taxon>
        <taxon>Pseudomonadati</taxon>
        <taxon>Spirochaetota</taxon>
        <taxon>Spirochaetia</taxon>
        <taxon>Spirochaetales</taxon>
        <taxon>Breznakiellaceae</taxon>
        <taxon>Breznakiella</taxon>
    </lineage>
</organism>
<evidence type="ECO:0000256" key="3">
    <source>
        <dbReference type="ARBA" id="ARBA00022723"/>
    </source>
</evidence>
<reference evidence="14" key="1">
    <citation type="submission" date="2021-01" db="EMBL/GenBank/DDBJ databases">
        <title>Description of Breznakiella homolactica.</title>
        <authorList>
            <person name="Song Y."/>
            <person name="Brune A."/>
        </authorList>
    </citation>
    <scope>NUCLEOTIDE SEQUENCE</scope>
    <source>
        <strain evidence="14">RmG30</strain>
    </source>
</reference>
<dbReference type="Pfam" id="PF04060">
    <property type="entry name" value="FeS"/>
    <property type="match status" value="1"/>
</dbReference>
<dbReference type="HAMAP" id="MF_00463">
    <property type="entry name" value="RsxB_RnfB"/>
    <property type="match status" value="1"/>
</dbReference>
<feature type="domain" description="4Fe-4S" evidence="13">
    <location>
        <begin position="32"/>
        <end position="91"/>
    </location>
</feature>
<dbReference type="GO" id="GO:0005886">
    <property type="term" value="C:plasma membrane"/>
    <property type="evidence" value="ECO:0007669"/>
    <property type="project" value="UniProtKB-SubCell"/>
</dbReference>
<evidence type="ECO:0000256" key="9">
    <source>
        <dbReference type="ARBA" id="ARBA00023136"/>
    </source>
</evidence>
<keyword evidence="8 10" id="KW-0411">Iron-sulfur</keyword>
<dbReference type="GO" id="GO:0046872">
    <property type="term" value="F:metal ion binding"/>
    <property type="evidence" value="ECO:0007669"/>
    <property type="project" value="UniProtKB-KW"/>
</dbReference>
<keyword evidence="15" id="KW-1185">Reference proteome</keyword>
<dbReference type="Gene3D" id="3.30.70.20">
    <property type="match status" value="2"/>
</dbReference>
<comment type="cofactor">
    <cofactor evidence="10">
        <name>[4Fe-4S] cluster</name>
        <dbReference type="ChEBI" id="CHEBI:49883"/>
    </cofactor>
    <text evidence="10">Binds 3 [4Fe-4S] clusters.</text>
</comment>
<feature type="binding site" evidence="10">
    <location>
        <position position="74"/>
    </location>
    <ligand>
        <name>[4Fe-4S] cluster</name>
        <dbReference type="ChEBI" id="CHEBI:49883"/>
        <label>1</label>
    </ligand>
</feature>
<feature type="binding site" evidence="10">
    <location>
        <position position="150"/>
    </location>
    <ligand>
        <name>[4Fe-4S] cluster</name>
        <dbReference type="ChEBI" id="CHEBI:49883"/>
        <label>3</label>
    </ligand>
</feature>
<dbReference type="Pfam" id="PF12838">
    <property type="entry name" value="Fer4_7"/>
    <property type="match status" value="1"/>
</dbReference>
<feature type="domain" description="4Fe-4S ferredoxin-type" evidence="12">
    <location>
        <begin position="126"/>
        <end position="160"/>
    </location>
</feature>
<evidence type="ECO:0000256" key="6">
    <source>
        <dbReference type="ARBA" id="ARBA00022982"/>
    </source>
</evidence>
<dbReference type="NCBIfam" id="TIGR01944">
    <property type="entry name" value="rnfB"/>
    <property type="match status" value="1"/>
</dbReference>
<name>A0A7T7XNZ6_9SPIR</name>
<dbReference type="InterPro" id="IPR007202">
    <property type="entry name" value="4Fe-4S_dom"/>
</dbReference>
<evidence type="ECO:0000256" key="1">
    <source>
        <dbReference type="ARBA" id="ARBA00022448"/>
    </source>
</evidence>
<keyword evidence="1 10" id="KW-0813">Transport</keyword>
<keyword evidence="3 10" id="KW-0479">Metal-binding</keyword>
<dbReference type="PANTHER" id="PTHR43560">
    <property type="entry name" value="ION-TRANSLOCATING OXIDOREDUCTASE COMPLEX SUBUNIT B"/>
    <property type="match status" value="1"/>
</dbReference>
<dbReference type="GO" id="GO:0009055">
    <property type="term" value="F:electron transfer activity"/>
    <property type="evidence" value="ECO:0007669"/>
    <property type="project" value="InterPro"/>
</dbReference>
<feature type="domain" description="4Fe-4S ferredoxin-type" evidence="12">
    <location>
        <begin position="237"/>
        <end position="266"/>
    </location>
</feature>
<feature type="binding site" evidence="10">
    <location>
        <position position="173"/>
    </location>
    <ligand>
        <name>[4Fe-4S] cluster</name>
        <dbReference type="ChEBI" id="CHEBI:49883"/>
        <label>3</label>
    </ligand>
</feature>
<protein>
    <recommendedName>
        <fullName evidence="10">Ion-translocating oxidoreductase complex subunit B</fullName>
        <ecNumber evidence="10">7.-.-.-</ecNumber>
    </recommendedName>
    <alternativeName>
        <fullName evidence="10">Rnf electron transport complex subunit B</fullName>
    </alternativeName>
</protein>
<feature type="binding site" evidence="10">
    <location>
        <position position="170"/>
    </location>
    <ligand>
        <name>[4Fe-4S] cluster</name>
        <dbReference type="ChEBI" id="CHEBI:49883"/>
        <label>3</label>
    </ligand>
</feature>
<feature type="binding site" evidence="10">
    <location>
        <position position="136"/>
    </location>
    <ligand>
        <name>[4Fe-4S] cluster</name>
        <dbReference type="ChEBI" id="CHEBI:49883"/>
        <label>2</label>
    </ligand>
</feature>
<sequence>MNIVLLTALFAAALALILGLALGFFKEFFKVEEDPMVAKIRELLPGANCGACGYPGCDGYAKAIASGEADVTRCAPGGKATVDSLCQLLGVSASATSIVAVLACQGSKEHAPVKGDYIGVPTCRGAKISTGGTKLCSWGCLGFGDCTMVCPFDAIHMGGDGLPHVDYAKCTGCKKCIIECPQQIIKEVPRERKGSMVICSNRNPIKAMVMKTCKVGCIKCEICVKNCPEKCITMENGIPVVDYSKCTSCGVCVAKCPTKVFKMLQDDIITDKKDDPKCPEPSEVATGDVSAGTAL</sequence>
<dbReference type="InterPro" id="IPR010207">
    <property type="entry name" value="Elect_transpt_cplx_RnfB/RsxB"/>
</dbReference>